<name>A0A8S3PLI9_MYTED</name>
<feature type="region of interest" description="Disordered" evidence="1">
    <location>
        <begin position="708"/>
        <end position="728"/>
    </location>
</feature>
<feature type="domain" description="VIT" evidence="3">
    <location>
        <begin position="949"/>
        <end position="1078"/>
    </location>
</feature>
<dbReference type="PANTHER" id="PTHR10338:SF108">
    <property type="entry name" value="INTER-ALPHA-TRYPSIN INHIBITOR HEAVY CHAIN H4-LIKE PROTEIN"/>
    <property type="match status" value="1"/>
</dbReference>
<gene>
    <name evidence="4" type="ORF">MEDL_94</name>
</gene>
<dbReference type="PROSITE" id="PS50234">
    <property type="entry name" value="VWFA"/>
    <property type="match status" value="1"/>
</dbReference>
<dbReference type="SUPFAM" id="SSF53300">
    <property type="entry name" value="vWA-like"/>
    <property type="match status" value="1"/>
</dbReference>
<reference evidence="4" key="1">
    <citation type="submission" date="2021-03" db="EMBL/GenBank/DDBJ databases">
        <authorList>
            <person name="Bekaert M."/>
        </authorList>
    </citation>
    <scope>NUCLEOTIDE SEQUENCE</scope>
</reference>
<dbReference type="PROSITE" id="PS51468">
    <property type="entry name" value="VIT"/>
    <property type="match status" value="2"/>
</dbReference>
<dbReference type="EMBL" id="CAJPWZ010000004">
    <property type="protein sequence ID" value="CAG2184445.1"/>
    <property type="molecule type" value="Genomic_DNA"/>
</dbReference>
<feature type="domain" description="VWFA" evidence="2">
    <location>
        <begin position="279"/>
        <end position="458"/>
    </location>
</feature>
<dbReference type="InterPro" id="IPR050934">
    <property type="entry name" value="ITIH"/>
</dbReference>
<keyword evidence="5" id="KW-1185">Reference proteome</keyword>
<dbReference type="Pfam" id="PF00092">
    <property type="entry name" value="VWA"/>
    <property type="match status" value="1"/>
</dbReference>
<dbReference type="Proteomes" id="UP000683360">
    <property type="component" value="Unassembled WGS sequence"/>
</dbReference>
<evidence type="ECO:0000313" key="4">
    <source>
        <dbReference type="EMBL" id="CAG2184445.1"/>
    </source>
</evidence>
<evidence type="ECO:0000259" key="2">
    <source>
        <dbReference type="PROSITE" id="PS50234"/>
    </source>
</evidence>
<proteinExistence type="predicted"/>
<dbReference type="InterPro" id="IPR013694">
    <property type="entry name" value="VIT"/>
</dbReference>
<comment type="caution">
    <text evidence="4">The sequence shown here is derived from an EMBL/GenBank/DDBJ whole genome shotgun (WGS) entry which is preliminary data.</text>
</comment>
<sequence>MHGSINMLVTKGFRVYFNILYMLLMLVNEHGFSQVLKPEIKSIHISSDIYFRFATTVVKTKILNVNQEASEIMFDMTLPDSAFITGFTMEIGGKRYAGNVKEKDKAKRQFEEAKSRGESAGHIASSPRTSNKFNILVNVEKNALVIFKLKYQEMLRRSLGSYHHVIYVDPGQIVEDFEIKVHISESREIIDLTMPPLKGKTKIDVGKSANIKHISPSRIDITYAPSVQDQKAMSKQGISGQFTVKYDVTRDKDAGDLLVVNGYFVHMFAPKDLKPLPKDVMFVLDKSQSMSGRKIKQLKEAIKLIMQDMKPNDRFNIMFFNHRFDWLNETEMMEGTKVNFGKAERFVENTSEMGWTNINTAVIDGIKLLTKYLDTQKSTILIFLTDGVPTKGERLTDKILNNVRKANEAKLPIFSLGFGNDVNFNLLKQMSLQNNGFARRIYEDSDAALQIKGLYSEISSVLLKNVTFDYIGDIDMNTLTQNHYPSYFSGSELIVAGQIRSNGSSIVPRVKGWNHAYIDLPWKPRPVIDLKAITTESDLARITEKMWAYLTIKQLLKDIEGDITNTKKDEIKATITSLALKYQFVTPFTAMVVTAPQLRRARQFSTQSLKLTGSVLGNGLIGNKYAGMIGGHNGGFRSGLSGGAGGGLSGGLIGGLSGGLGGGLSGGLGGGLSRSLGGGLSGGLGDGLSGSLGGGLSGGIGGGLSGGMGSGLSGDSRSRLSGGGGGQMIPQSVKSLPTVLDQFFEVLNEGFPNLFLHMRGSTVPLCMHLKPNHTGRYQFLYSGGKPQQSIHVVFGKTTIRRMVRDSIKAVELREETENQYMDSSLLKISNTTWNATKVWRDINYRRTIKFPFLNLTVIVAPSEVRLSGLELHLHIQQSNSANATGPLRWFVGMEIETFSKTEIVVRPNVGKQLIIRKFKLLNSMPVMSHVTESCWYIKNPQKEIPLLKRLFLQKDVDTWTLRPEIKSMHISSDIYFRFATTVVETKILNVNQEASEIMFDMTLPDSAFITGFTMEIGGKRYAGNVKEKEKAKKQFEEAKSRGESAGHIAASPRTSNKFNILVNVEKNALVIFKLKYQELLKRTLGSYQHVIYVDPGQIVKDFKIKVFISESREIIDLTLPPLEGKNTTGKIYNKMRLYCQLDIFLQIQNHIEHCLFT</sequence>
<evidence type="ECO:0000313" key="5">
    <source>
        <dbReference type="Proteomes" id="UP000683360"/>
    </source>
</evidence>
<dbReference type="SMART" id="SM00609">
    <property type="entry name" value="VIT"/>
    <property type="match status" value="2"/>
</dbReference>
<feature type="domain" description="VIT" evidence="3">
    <location>
        <begin position="24"/>
        <end position="153"/>
    </location>
</feature>
<organism evidence="4 5">
    <name type="scientific">Mytilus edulis</name>
    <name type="common">Blue mussel</name>
    <dbReference type="NCBI Taxonomy" id="6550"/>
    <lineage>
        <taxon>Eukaryota</taxon>
        <taxon>Metazoa</taxon>
        <taxon>Spiralia</taxon>
        <taxon>Lophotrochozoa</taxon>
        <taxon>Mollusca</taxon>
        <taxon>Bivalvia</taxon>
        <taxon>Autobranchia</taxon>
        <taxon>Pteriomorphia</taxon>
        <taxon>Mytilida</taxon>
        <taxon>Mytiloidea</taxon>
        <taxon>Mytilidae</taxon>
        <taxon>Mytilinae</taxon>
        <taxon>Mytilus</taxon>
    </lineage>
</organism>
<dbReference type="InterPro" id="IPR036465">
    <property type="entry name" value="vWFA_dom_sf"/>
</dbReference>
<evidence type="ECO:0000259" key="3">
    <source>
        <dbReference type="PROSITE" id="PS51468"/>
    </source>
</evidence>
<evidence type="ECO:0000256" key="1">
    <source>
        <dbReference type="SAM" id="MobiDB-lite"/>
    </source>
</evidence>
<dbReference type="Gene3D" id="3.40.50.410">
    <property type="entry name" value="von Willebrand factor, type A domain"/>
    <property type="match status" value="1"/>
</dbReference>
<dbReference type="PANTHER" id="PTHR10338">
    <property type="entry name" value="INTER-ALPHA-TRYPSIN INHIBITOR HEAVY CHAIN FAMILY MEMBER"/>
    <property type="match status" value="1"/>
</dbReference>
<dbReference type="SMART" id="SM00327">
    <property type="entry name" value="VWA"/>
    <property type="match status" value="1"/>
</dbReference>
<dbReference type="AlphaFoldDB" id="A0A8S3PLI9"/>
<protein>
    <submittedName>
        <fullName evidence="4">Inter-alpha-trypsin inhibitor heavy chain H3</fullName>
    </submittedName>
</protein>
<dbReference type="OrthoDB" id="299997at2759"/>
<accession>A0A8S3PLI9</accession>
<dbReference type="InterPro" id="IPR002035">
    <property type="entry name" value="VWF_A"/>
</dbReference>
<dbReference type="Pfam" id="PF08487">
    <property type="entry name" value="VIT"/>
    <property type="match status" value="2"/>
</dbReference>